<dbReference type="Gene3D" id="3.10.350.10">
    <property type="entry name" value="LysM domain"/>
    <property type="match status" value="1"/>
</dbReference>
<dbReference type="SUPFAM" id="SSF54106">
    <property type="entry name" value="LysM domain"/>
    <property type="match status" value="1"/>
</dbReference>
<feature type="domain" description="LysM" evidence="1">
    <location>
        <begin position="25"/>
        <end position="73"/>
    </location>
</feature>
<dbReference type="Pfam" id="PF01476">
    <property type="entry name" value="LysM"/>
    <property type="match status" value="1"/>
</dbReference>
<dbReference type="EMBL" id="CP066802">
    <property type="protein sequence ID" value="QQM68020.1"/>
    <property type="molecule type" value="Genomic_DNA"/>
</dbReference>
<dbReference type="AlphaFoldDB" id="A0A7T7MB10"/>
<evidence type="ECO:0000313" key="2">
    <source>
        <dbReference type="EMBL" id="QQM68020.1"/>
    </source>
</evidence>
<organism evidence="2 3">
    <name type="scientific">Actinomyces weissii</name>
    <dbReference type="NCBI Taxonomy" id="675090"/>
    <lineage>
        <taxon>Bacteria</taxon>
        <taxon>Bacillati</taxon>
        <taxon>Actinomycetota</taxon>
        <taxon>Actinomycetes</taxon>
        <taxon>Actinomycetales</taxon>
        <taxon>Actinomycetaceae</taxon>
        <taxon>Actinomyces</taxon>
    </lineage>
</organism>
<dbReference type="CDD" id="cd00118">
    <property type="entry name" value="LysM"/>
    <property type="match status" value="1"/>
</dbReference>
<dbReference type="InterPro" id="IPR018392">
    <property type="entry name" value="LysM"/>
</dbReference>
<evidence type="ECO:0000313" key="3">
    <source>
        <dbReference type="Proteomes" id="UP000595895"/>
    </source>
</evidence>
<dbReference type="KEGG" id="awe:JG540_04005"/>
<reference evidence="2 3" key="1">
    <citation type="submission" date="2020-12" db="EMBL/GenBank/DDBJ databases">
        <authorList>
            <person name="Zhou J."/>
        </authorList>
    </citation>
    <scope>NUCLEOTIDE SEQUENCE [LARGE SCALE GENOMIC DNA]</scope>
    <source>
        <strain evidence="2 3">CCUG 61299</strain>
    </source>
</reference>
<evidence type="ECO:0000259" key="1">
    <source>
        <dbReference type="PROSITE" id="PS51782"/>
    </source>
</evidence>
<name>A0A7T7MB10_9ACTO</name>
<dbReference type="PROSITE" id="PS51782">
    <property type="entry name" value="LYSM"/>
    <property type="match status" value="1"/>
</dbReference>
<protein>
    <submittedName>
        <fullName evidence="2">LysM peptidoglycan-binding domain-containing protein</fullName>
    </submittedName>
</protein>
<dbReference type="RefSeq" id="WP_200277435.1">
    <property type="nucleotide sequence ID" value="NZ_CP066802.1"/>
</dbReference>
<dbReference type="Proteomes" id="UP000595895">
    <property type="component" value="Chromosome"/>
</dbReference>
<accession>A0A7T7MB10</accession>
<dbReference type="SMART" id="SM00257">
    <property type="entry name" value="LysM"/>
    <property type="match status" value="1"/>
</dbReference>
<sequence length="76" mass="7814">MLSLVFAACAGVVVATTLSGPVETRTAVVLSGQSLWDIAQDTGARDVAEAVAQIRELNGLEDSVVYPGQSLLVPVS</sequence>
<keyword evidence="3" id="KW-1185">Reference proteome</keyword>
<dbReference type="InterPro" id="IPR036779">
    <property type="entry name" value="LysM_dom_sf"/>
</dbReference>
<proteinExistence type="predicted"/>
<gene>
    <name evidence="2" type="ORF">JG540_04005</name>
</gene>